<protein>
    <submittedName>
        <fullName evidence="2">Uncharacterized protein</fullName>
    </submittedName>
</protein>
<evidence type="ECO:0000313" key="2">
    <source>
        <dbReference type="EMBL" id="GIY76292.1"/>
    </source>
</evidence>
<dbReference type="Proteomes" id="UP001054945">
    <property type="component" value="Unassembled WGS sequence"/>
</dbReference>
<sequence length="71" mass="7890">MANLQGRLAKFRRQKKAAKTLGIVVGVSSFAGFLFLYSTSWTHKGNEDIRSINALLSVMTSIFMLITLRAL</sequence>
<accession>A0AAV4W0W1</accession>
<keyword evidence="1" id="KW-0812">Transmembrane</keyword>
<keyword evidence="1" id="KW-0472">Membrane</keyword>
<proteinExistence type="predicted"/>
<keyword evidence="3" id="KW-1185">Reference proteome</keyword>
<dbReference type="AlphaFoldDB" id="A0AAV4W0W1"/>
<comment type="caution">
    <text evidence="2">The sequence shown here is derived from an EMBL/GenBank/DDBJ whole genome shotgun (WGS) entry which is preliminary data.</text>
</comment>
<reference evidence="2 3" key="1">
    <citation type="submission" date="2021-06" db="EMBL/GenBank/DDBJ databases">
        <title>Caerostris extrusa draft genome.</title>
        <authorList>
            <person name="Kono N."/>
            <person name="Arakawa K."/>
        </authorList>
    </citation>
    <scope>NUCLEOTIDE SEQUENCE [LARGE SCALE GENOMIC DNA]</scope>
</reference>
<feature type="transmembrane region" description="Helical" evidence="1">
    <location>
        <begin position="20"/>
        <end position="37"/>
    </location>
</feature>
<feature type="transmembrane region" description="Helical" evidence="1">
    <location>
        <begin position="49"/>
        <end position="68"/>
    </location>
</feature>
<gene>
    <name evidence="2" type="ORF">CEXT_630521</name>
</gene>
<keyword evidence="1" id="KW-1133">Transmembrane helix</keyword>
<organism evidence="2 3">
    <name type="scientific">Caerostris extrusa</name>
    <name type="common">Bark spider</name>
    <name type="synonym">Caerostris bankana</name>
    <dbReference type="NCBI Taxonomy" id="172846"/>
    <lineage>
        <taxon>Eukaryota</taxon>
        <taxon>Metazoa</taxon>
        <taxon>Ecdysozoa</taxon>
        <taxon>Arthropoda</taxon>
        <taxon>Chelicerata</taxon>
        <taxon>Arachnida</taxon>
        <taxon>Araneae</taxon>
        <taxon>Araneomorphae</taxon>
        <taxon>Entelegynae</taxon>
        <taxon>Araneoidea</taxon>
        <taxon>Araneidae</taxon>
        <taxon>Caerostris</taxon>
    </lineage>
</organism>
<name>A0AAV4W0W1_CAEEX</name>
<evidence type="ECO:0000256" key="1">
    <source>
        <dbReference type="SAM" id="Phobius"/>
    </source>
</evidence>
<dbReference type="EMBL" id="BPLR01015462">
    <property type="protein sequence ID" value="GIY76292.1"/>
    <property type="molecule type" value="Genomic_DNA"/>
</dbReference>
<evidence type="ECO:0000313" key="3">
    <source>
        <dbReference type="Proteomes" id="UP001054945"/>
    </source>
</evidence>